<dbReference type="InterPro" id="IPR058627">
    <property type="entry name" value="MdtA-like_C"/>
</dbReference>
<dbReference type="RefSeq" id="WP_322189265.1">
    <property type="nucleotide sequence ID" value="NZ_JAXLPB010000011.1"/>
</dbReference>
<feature type="coiled-coil region" evidence="2">
    <location>
        <begin position="92"/>
        <end position="119"/>
    </location>
</feature>
<dbReference type="SUPFAM" id="SSF111369">
    <property type="entry name" value="HlyD-like secretion proteins"/>
    <property type="match status" value="1"/>
</dbReference>
<dbReference type="Pfam" id="PF25967">
    <property type="entry name" value="RND-MFP_C"/>
    <property type="match status" value="1"/>
</dbReference>
<dbReference type="InterPro" id="IPR058647">
    <property type="entry name" value="BSH_CzcB-like"/>
</dbReference>
<feature type="domain" description="CzcB-like barrel-sandwich hybrid" evidence="5">
    <location>
        <begin position="65"/>
        <end position="199"/>
    </location>
</feature>
<evidence type="ECO:0000313" key="6">
    <source>
        <dbReference type="EMBL" id="MDY8111114.1"/>
    </source>
</evidence>
<dbReference type="NCBIfam" id="TIGR01730">
    <property type="entry name" value="RND_mfp"/>
    <property type="match status" value="1"/>
</dbReference>
<accession>A0ABU5I891</accession>
<dbReference type="PANTHER" id="PTHR30469">
    <property type="entry name" value="MULTIDRUG RESISTANCE PROTEIN MDTA"/>
    <property type="match status" value="1"/>
</dbReference>
<evidence type="ECO:0000256" key="1">
    <source>
        <dbReference type="ARBA" id="ARBA00009477"/>
    </source>
</evidence>
<feature type="domain" description="Multidrug resistance protein MdtA-like C-terminal permuted SH3" evidence="4">
    <location>
        <begin position="286"/>
        <end position="345"/>
    </location>
</feature>
<dbReference type="Proteomes" id="UP001294412">
    <property type="component" value="Unassembled WGS sequence"/>
</dbReference>
<sequence length="370" mass="39045">MRALRHAGLIVAAALLAACSKGEEAEQAPLPPRPVLTMIAAERPLAGQTYSGQIAPRFETTLAFRTLGRIVSRNADVGDQVEKGQVLAAIDAEALAADVRSARAELADARIQARAAEASAVRSRTLFAENTVSQSELEIAEQSRQVAVSQVRSAQAQLDKAENRLGFAVLTAPYGGVITERMADVGEVVSAGATVFRLARTDEREAVVDVPASQSAGLAEGDPFEVRLQIRPDLRVEGTIREIAPEADALTRTNRVRITLADPPPAYRIGALITAVPAGGEGTGAAILLPESAILEEDGQRFVFVVAADEKSVEKRPVAVAPAAFDAVRITDGLNPDERIVIAGVRSLTDNQPISLLEEPEGATAEETPS</sequence>
<dbReference type="InterPro" id="IPR006143">
    <property type="entry name" value="RND_pump_MFP"/>
</dbReference>
<evidence type="ECO:0000259" key="4">
    <source>
        <dbReference type="Pfam" id="PF25967"/>
    </source>
</evidence>
<dbReference type="Pfam" id="PF25973">
    <property type="entry name" value="BSH_CzcB"/>
    <property type="match status" value="1"/>
</dbReference>
<protein>
    <submittedName>
        <fullName evidence="6">Efflux RND transporter periplasmic adaptor subunit</fullName>
    </submittedName>
</protein>
<proteinExistence type="inferred from homology"/>
<organism evidence="6 7">
    <name type="scientific">Fulvimarina uroteuthidis</name>
    <dbReference type="NCBI Taxonomy" id="3098149"/>
    <lineage>
        <taxon>Bacteria</taxon>
        <taxon>Pseudomonadati</taxon>
        <taxon>Pseudomonadota</taxon>
        <taxon>Alphaproteobacteria</taxon>
        <taxon>Hyphomicrobiales</taxon>
        <taxon>Aurantimonadaceae</taxon>
        <taxon>Fulvimarina</taxon>
    </lineage>
</organism>
<dbReference type="Gene3D" id="2.40.30.170">
    <property type="match status" value="1"/>
</dbReference>
<feature type="domain" description="CusB-like beta-barrel" evidence="3">
    <location>
        <begin position="207"/>
        <end position="267"/>
    </location>
</feature>
<dbReference type="InterPro" id="IPR058792">
    <property type="entry name" value="Beta-barrel_RND_2"/>
</dbReference>
<evidence type="ECO:0000259" key="5">
    <source>
        <dbReference type="Pfam" id="PF25973"/>
    </source>
</evidence>
<gene>
    <name evidence="6" type="ORF">U0C82_18490</name>
</gene>
<keyword evidence="2" id="KW-0175">Coiled coil</keyword>
<dbReference type="Gene3D" id="1.10.287.470">
    <property type="entry name" value="Helix hairpin bin"/>
    <property type="match status" value="1"/>
</dbReference>
<dbReference type="PROSITE" id="PS51257">
    <property type="entry name" value="PROKAR_LIPOPROTEIN"/>
    <property type="match status" value="1"/>
</dbReference>
<dbReference type="EMBL" id="JAXLPB010000011">
    <property type="protein sequence ID" value="MDY8111114.1"/>
    <property type="molecule type" value="Genomic_DNA"/>
</dbReference>
<name>A0ABU5I891_9HYPH</name>
<evidence type="ECO:0000256" key="2">
    <source>
        <dbReference type="SAM" id="Coils"/>
    </source>
</evidence>
<dbReference type="Gene3D" id="2.40.50.100">
    <property type="match status" value="1"/>
</dbReference>
<comment type="similarity">
    <text evidence="1">Belongs to the membrane fusion protein (MFP) (TC 8.A.1) family.</text>
</comment>
<dbReference type="Pfam" id="PF25954">
    <property type="entry name" value="Beta-barrel_RND_2"/>
    <property type="match status" value="1"/>
</dbReference>
<reference evidence="6 7" key="1">
    <citation type="submission" date="2023-12" db="EMBL/GenBank/DDBJ databases">
        <title>Description of Novel Strain Fulvimarina sp. 2208YS6-2-32 isolated from Uroteuthis (Photololigo) edulis.</title>
        <authorList>
            <person name="Park J.-S."/>
        </authorList>
    </citation>
    <scope>NUCLEOTIDE SEQUENCE [LARGE SCALE GENOMIC DNA]</scope>
    <source>
        <strain evidence="6 7">2208YS6-2-32</strain>
    </source>
</reference>
<comment type="caution">
    <text evidence="6">The sequence shown here is derived from an EMBL/GenBank/DDBJ whole genome shotgun (WGS) entry which is preliminary data.</text>
</comment>
<evidence type="ECO:0000259" key="3">
    <source>
        <dbReference type="Pfam" id="PF25954"/>
    </source>
</evidence>
<dbReference type="Gene3D" id="2.40.420.20">
    <property type="match status" value="1"/>
</dbReference>
<dbReference type="PANTHER" id="PTHR30469:SF15">
    <property type="entry name" value="HLYD FAMILY OF SECRETION PROTEINS"/>
    <property type="match status" value="1"/>
</dbReference>
<evidence type="ECO:0000313" key="7">
    <source>
        <dbReference type="Proteomes" id="UP001294412"/>
    </source>
</evidence>
<keyword evidence="7" id="KW-1185">Reference proteome</keyword>